<name>A0AAE0K8P9_9PEZI</name>
<comment type="caution">
    <text evidence="1">The sequence shown here is derived from an EMBL/GenBank/DDBJ whole genome shotgun (WGS) entry which is preliminary data.</text>
</comment>
<accession>A0AAE0K8P9</accession>
<dbReference type="Proteomes" id="UP001285441">
    <property type="component" value="Unassembled WGS sequence"/>
</dbReference>
<dbReference type="PANTHER" id="PTHR37540">
    <property type="entry name" value="TRANSCRIPTION FACTOR (ACR-2), PUTATIVE-RELATED-RELATED"/>
    <property type="match status" value="1"/>
</dbReference>
<dbReference type="AlphaFoldDB" id="A0AAE0K8P9"/>
<evidence type="ECO:0000313" key="2">
    <source>
        <dbReference type="Proteomes" id="UP001285441"/>
    </source>
</evidence>
<proteinExistence type="predicted"/>
<reference evidence="1" key="1">
    <citation type="journal article" date="2023" name="Mol. Phylogenet. Evol.">
        <title>Genome-scale phylogeny and comparative genomics of the fungal order Sordariales.</title>
        <authorList>
            <person name="Hensen N."/>
            <person name="Bonometti L."/>
            <person name="Westerberg I."/>
            <person name="Brannstrom I.O."/>
            <person name="Guillou S."/>
            <person name="Cros-Aarteil S."/>
            <person name="Calhoun S."/>
            <person name="Haridas S."/>
            <person name="Kuo A."/>
            <person name="Mondo S."/>
            <person name="Pangilinan J."/>
            <person name="Riley R."/>
            <person name="LaButti K."/>
            <person name="Andreopoulos B."/>
            <person name="Lipzen A."/>
            <person name="Chen C."/>
            <person name="Yan M."/>
            <person name="Daum C."/>
            <person name="Ng V."/>
            <person name="Clum A."/>
            <person name="Steindorff A."/>
            <person name="Ohm R.A."/>
            <person name="Martin F."/>
            <person name="Silar P."/>
            <person name="Natvig D.O."/>
            <person name="Lalanne C."/>
            <person name="Gautier V."/>
            <person name="Ament-Velasquez S.L."/>
            <person name="Kruys A."/>
            <person name="Hutchinson M.I."/>
            <person name="Powell A.J."/>
            <person name="Barry K."/>
            <person name="Miller A.N."/>
            <person name="Grigoriev I.V."/>
            <person name="Debuchy R."/>
            <person name="Gladieux P."/>
            <person name="Hiltunen Thoren M."/>
            <person name="Johannesson H."/>
        </authorList>
    </citation>
    <scope>NUCLEOTIDE SEQUENCE</scope>
    <source>
        <strain evidence="1">CBS 232.78</strain>
    </source>
</reference>
<dbReference type="EMBL" id="JAULSW010000008">
    <property type="protein sequence ID" value="KAK3372243.1"/>
    <property type="molecule type" value="Genomic_DNA"/>
</dbReference>
<evidence type="ECO:0000313" key="1">
    <source>
        <dbReference type="EMBL" id="KAK3372243.1"/>
    </source>
</evidence>
<organism evidence="1 2">
    <name type="scientific">Podospora didyma</name>
    <dbReference type="NCBI Taxonomy" id="330526"/>
    <lineage>
        <taxon>Eukaryota</taxon>
        <taxon>Fungi</taxon>
        <taxon>Dikarya</taxon>
        <taxon>Ascomycota</taxon>
        <taxon>Pezizomycotina</taxon>
        <taxon>Sordariomycetes</taxon>
        <taxon>Sordariomycetidae</taxon>
        <taxon>Sordariales</taxon>
        <taxon>Podosporaceae</taxon>
        <taxon>Podospora</taxon>
    </lineage>
</organism>
<keyword evidence="2" id="KW-1185">Reference proteome</keyword>
<sequence length="487" mass="54900">MDPFIVSTSLDKPGAAARKLIRRHVMRGKNRRNERIPGLTLVGGRPILLPRPAAEKLTATALEGNDENEQSHKRRLLTPAHPQHQLTGADFALTRFADSVEPYMLELVLGYFATVKQSLFPVQMCVAAHPNDSIWFHYLEEDAVYFHALMWSAQSYFDWLRLSSVSPSPLSLHHMAKTLEGLRQRLYEGSPLATSDTTIAVVSTLIMVANLLGYSKSANVHMDGLRKIVMLRGGLASLDDNPLVQLKVCRSDLTTALVTGTKPLFWSDLNTARLVTDTEPSVLDHVTPPPPDLARYWAVFGLSCPQLSVLEIDPRLCEIWCDLRMFCGCANWGYYTPEKVEPDWFQEILYSVEYRLMHPSFPPTEPFNETMRLGLLAVSTTVFLQTATIKVRFEALTTGLRDSLLRMDWSGHGQKALRPWLLFAAGFAAASDVDDYWLMPLLRDALQQAGLDSWEAARAFLKNFIWVDIVHDVEGMMIWEKAVGWNI</sequence>
<reference evidence="1" key="2">
    <citation type="submission" date="2023-06" db="EMBL/GenBank/DDBJ databases">
        <authorList>
            <consortium name="Lawrence Berkeley National Laboratory"/>
            <person name="Haridas S."/>
            <person name="Hensen N."/>
            <person name="Bonometti L."/>
            <person name="Westerberg I."/>
            <person name="Brannstrom I.O."/>
            <person name="Guillou S."/>
            <person name="Cros-Aarteil S."/>
            <person name="Calhoun S."/>
            <person name="Kuo A."/>
            <person name="Mondo S."/>
            <person name="Pangilinan J."/>
            <person name="Riley R."/>
            <person name="LaButti K."/>
            <person name="Andreopoulos B."/>
            <person name="Lipzen A."/>
            <person name="Chen C."/>
            <person name="Yanf M."/>
            <person name="Daum C."/>
            <person name="Ng V."/>
            <person name="Clum A."/>
            <person name="Steindorff A."/>
            <person name="Ohm R."/>
            <person name="Martin F."/>
            <person name="Silar P."/>
            <person name="Natvig D."/>
            <person name="Lalanne C."/>
            <person name="Gautier V."/>
            <person name="Ament-velasquez S.L."/>
            <person name="Kruys A."/>
            <person name="Hutchinson M.I."/>
            <person name="Powell A.J."/>
            <person name="Barry K."/>
            <person name="Miller A.N."/>
            <person name="Grigoriev I.V."/>
            <person name="Debuchy R."/>
            <person name="Gladieux P."/>
            <person name="Thoren M.H."/>
            <person name="Johannesson H."/>
        </authorList>
    </citation>
    <scope>NUCLEOTIDE SEQUENCE</scope>
    <source>
        <strain evidence="1">CBS 232.78</strain>
    </source>
</reference>
<protein>
    <submittedName>
        <fullName evidence="1">Uncharacterized protein</fullName>
    </submittedName>
</protein>
<gene>
    <name evidence="1" type="ORF">B0H63DRAFT_563697</name>
</gene>